<protein>
    <submittedName>
        <fullName evidence="1">Uncharacterized protein</fullName>
    </submittedName>
</protein>
<dbReference type="Proteomes" id="UP001150581">
    <property type="component" value="Unassembled WGS sequence"/>
</dbReference>
<keyword evidence="2" id="KW-1185">Reference proteome</keyword>
<organism evidence="1 2">
    <name type="scientific">Kickxella alabastrina</name>
    <dbReference type="NCBI Taxonomy" id="61397"/>
    <lineage>
        <taxon>Eukaryota</taxon>
        <taxon>Fungi</taxon>
        <taxon>Fungi incertae sedis</taxon>
        <taxon>Zoopagomycota</taxon>
        <taxon>Kickxellomycotina</taxon>
        <taxon>Kickxellomycetes</taxon>
        <taxon>Kickxellales</taxon>
        <taxon>Kickxellaceae</taxon>
        <taxon>Kickxella</taxon>
    </lineage>
</organism>
<evidence type="ECO:0000313" key="2">
    <source>
        <dbReference type="Proteomes" id="UP001150581"/>
    </source>
</evidence>
<dbReference type="EMBL" id="JANBPG010000121">
    <property type="protein sequence ID" value="KAJ1899836.1"/>
    <property type="molecule type" value="Genomic_DNA"/>
</dbReference>
<evidence type="ECO:0000313" key="1">
    <source>
        <dbReference type="EMBL" id="KAJ1899836.1"/>
    </source>
</evidence>
<name>A0ACC1ISC7_9FUNG</name>
<accession>A0ACC1ISC7</accession>
<gene>
    <name evidence="1" type="ORF">LPJ66_001861</name>
</gene>
<reference evidence="1" key="1">
    <citation type="submission" date="2022-07" db="EMBL/GenBank/DDBJ databases">
        <title>Phylogenomic reconstructions and comparative analyses of Kickxellomycotina fungi.</title>
        <authorList>
            <person name="Reynolds N.K."/>
            <person name="Stajich J.E."/>
            <person name="Barry K."/>
            <person name="Grigoriev I.V."/>
            <person name="Crous P."/>
            <person name="Smith M.E."/>
        </authorList>
    </citation>
    <scope>NUCLEOTIDE SEQUENCE</scope>
    <source>
        <strain evidence="1">Benny 63K</strain>
    </source>
</reference>
<proteinExistence type="predicted"/>
<comment type="caution">
    <text evidence="1">The sequence shown here is derived from an EMBL/GenBank/DDBJ whole genome shotgun (WGS) entry which is preliminary data.</text>
</comment>
<sequence>MDSNNTSFSRRNPHLDTTASVAEDPLGMLAALASPPPTTTKTRPASLATNSSLTTGASTTSGATIEDKLDIYAKSTELSTPVIELGSPKNINASDSRSTSPHTTPSRQASLLKSLSDPSMASEVDTSVTMARPNGIPATQLDVLALVTATSPPMPSRRRWGPHGTQKSTFLQIIREVPTTDNTTRLERPANKASDSDTVSEDELTLRAYSTRQKSKYEDSRMPSLTLASSQPTGTSSVRAVKTKTFIPLPDGQTRHQPDIEATRIRYQVDRHRYAGSKRKGKSMESSGSTTDTDDDASSARQPHFQRRGASPGYPPRAALSSNDNVPFGLFDDSSRPAPANELVLCRSSRVNMNNISSDGGLHSKRGSRLSISPPASPSQRQRSLRARRTRKGRTGQKECSDTETDTELAIRPPGSDTETDRSISTHGVDAVSEPISTQVNYKRHTDGMATSPIHMLNSMAKIASAASRMVAPNFSLVTQHARLPPIAQSGLESRRRDQGARGAASRDSDGDTTETDDEFFGPSRVAHARAAGPLPRRVVRPITSAHASQQQQHYTNPSALQLPGPRLPRLLPRPLDSNGKALSHGAPEDHQRAYQSYTPPTVNFDSSNSGLHMGLGITSGGSGQQGVPGPGQSRILSTPSLAAGPELVAAVQGMPPPSHAGFNGRPMLPPAQMPAPVHSQAQPPRDASLLHNSSMRREFARDPFAPISDEFTFKGAALRRLEKSHVRSTPNGGGNNEYVSRKRALTAPSLLEPPARLHGQYGPSDGPFNSNTSMLDGDNISDYSDAIGHNDIVMGDHSAYESEDGMSPKRSQQQSNGGHRRMLGASPMSSLRSSLFARAEPRYNHPGQQQQQQPHVWANVSALNSHSDLEAMSADSYLPLIEEGTSEGGMSIGDNPTTMVTVSHASPGMDAGLHRGRKRGHSAIASTASSQSISPLNAESAAITHMSHRASPIINRGGLSVDNSGSPRSAKDALPSRVDPSAS</sequence>